<dbReference type="GO" id="GO:0004623">
    <property type="term" value="F:phospholipase A2 activity"/>
    <property type="evidence" value="ECO:0007669"/>
    <property type="project" value="TreeGrafter"/>
</dbReference>
<dbReference type="Pfam" id="PF01735">
    <property type="entry name" value="PLA2_B"/>
    <property type="match status" value="2"/>
</dbReference>
<reference evidence="9 10" key="1">
    <citation type="submission" date="2016-07" db="EMBL/GenBank/DDBJ databases">
        <title>Pervasive Adenine N6-methylation of Active Genes in Fungi.</title>
        <authorList>
            <consortium name="DOE Joint Genome Institute"/>
            <person name="Mondo S.J."/>
            <person name="Dannebaum R.O."/>
            <person name="Kuo R.C."/>
            <person name="Labutti K."/>
            <person name="Haridas S."/>
            <person name="Kuo A."/>
            <person name="Salamov A."/>
            <person name="Ahrendt S.R."/>
            <person name="Lipzen A."/>
            <person name="Sullivan W."/>
            <person name="Andreopoulos W.B."/>
            <person name="Clum A."/>
            <person name="Lindquist E."/>
            <person name="Daum C."/>
            <person name="Ramamoorthy G.K."/>
            <person name="Gryganskyi A."/>
            <person name="Culley D."/>
            <person name="Magnuson J.K."/>
            <person name="James T.Y."/>
            <person name="O'Malley M.A."/>
            <person name="Stajich J.E."/>
            <person name="Spatafora J.W."/>
            <person name="Visel A."/>
            <person name="Grigoriev I.V."/>
        </authorList>
    </citation>
    <scope>NUCLEOTIDE SEQUENCE [LARGE SCALE GENOMIC DNA]</scope>
    <source>
        <strain evidence="9 10">NRRL 1336</strain>
    </source>
</reference>
<keyword evidence="4 5" id="KW-0443">Lipid metabolism</keyword>
<proteinExistence type="inferred from homology"/>
<dbReference type="InterPro" id="IPR002642">
    <property type="entry name" value="LysoPLipase_cat_dom"/>
</dbReference>
<evidence type="ECO:0000256" key="1">
    <source>
        <dbReference type="ARBA" id="ARBA00008780"/>
    </source>
</evidence>
<feature type="chain" id="PRO_5011827011" description="Lysophospholipase" evidence="6">
    <location>
        <begin position="25"/>
        <end position="829"/>
    </location>
</feature>
<gene>
    <name evidence="9" type="ORF">BCR42DRAFT_8633</name>
</gene>
<keyword evidence="2 5" id="KW-0378">Hydrolase</keyword>
<feature type="domain" description="PLA2c" evidence="8">
    <location>
        <begin position="158"/>
        <end position="829"/>
    </location>
</feature>
<feature type="region of interest" description="Disordered" evidence="7">
    <location>
        <begin position="646"/>
        <end position="713"/>
    </location>
</feature>
<dbReference type="STRING" id="90262.A0A1X2J0Z0"/>
<dbReference type="Proteomes" id="UP000193560">
    <property type="component" value="Unassembled WGS sequence"/>
</dbReference>
<name>A0A1X2J0Z0_9FUNG</name>
<comment type="similarity">
    <text evidence="1 6">Belongs to the lysophospholipase family.</text>
</comment>
<dbReference type="GO" id="GO:0004622">
    <property type="term" value="F:phosphatidylcholine lysophospholipase activity"/>
    <property type="evidence" value="ECO:0007669"/>
    <property type="project" value="UniProtKB-EC"/>
</dbReference>
<evidence type="ECO:0000259" key="8">
    <source>
        <dbReference type="PROSITE" id="PS51210"/>
    </source>
</evidence>
<keyword evidence="3 5" id="KW-0442">Lipid degradation</keyword>
<dbReference type="OrthoDB" id="6121437at2759"/>
<comment type="catalytic activity">
    <reaction evidence="6">
        <text>a 1-acyl-sn-glycero-3-phosphocholine + H2O = sn-glycerol 3-phosphocholine + a fatty acid + H(+)</text>
        <dbReference type="Rhea" id="RHEA:15177"/>
        <dbReference type="ChEBI" id="CHEBI:15377"/>
        <dbReference type="ChEBI" id="CHEBI:15378"/>
        <dbReference type="ChEBI" id="CHEBI:16870"/>
        <dbReference type="ChEBI" id="CHEBI:28868"/>
        <dbReference type="ChEBI" id="CHEBI:58168"/>
        <dbReference type="EC" id="3.1.1.5"/>
    </reaction>
</comment>
<dbReference type="AlphaFoldDB" id="A0A1X2J0Z0"/>
<evidence type="ECO:0000313" key="9">
    <source>
        <dbReference type="EMBL" id="ORZ25468.1"/>
    </source>
</evidence>
<dbReference type="GO" id="GO:0005829">
    <property type="term" value="C:cytosol"/>
    <property type="evidence" value="ECO:0007669"/>
    <property type="project" value="TreeGrafter"/>
</dbReference>
<evidence type="ECO:0000256" key="4">
    <source>
        <dbReference type="ARBA" id="ARBA00023098"/>
    </source>
</evidence>
<evidence type="ECO:0000256" key="3">
    <source>
        <dbReference type="ARBA" id="ARBA00022963"/>
    </source>
</evidence>
<dbReference type="SMART" id="SM00022">
    <property type="entry name" value="PLAc"/>
    <property type="match status" value="1"/>
</dbReference>
<evidence type="ECO:0000256" key="2">
    <source>
        <dbReference type="ARBA" id="ARBA00022801"/>
    </source>
</evidence>
<evidence type="ECO:0000256" key="7">
    <source>
        <dbReference type="SAM" id="MobiDB-lite"/>
    </source>
</evidence>
<dbReference type="PANTHER" id="PTHR10728">
    <property type="entry name" value="CYTOSOLIC PHOSPHOLIPASE A2"/>
    <property type="match status" value="1"/>
</dbReference>
<dbReference type="GO" id="GO:0016740">
    <property type="term" value="F:transferase activity"/>
    <property type="evidence" value="ECO:0007669"/>
    <property type="project" value="UniProtKB-KW"/>
</dbReference>
<dbReference type="PANTHER" id="PTHR10728:SF40">
    <property type="entry name" value="PATATIN FAMILY PROTEIN"/>
    <property type="match status" value="1"/>
</dbReference>
<organism evidence="9 10">
    <name type="scientific">Absidia repens</name>
    <dbReference type="NCBI Taxonomy" id="90262"/>
    <lineage>
        <taxon>Eukaryota</taxon>
        <taxon>Fungi</taxon>
        <taxon>Fungi incertae sedis</taxon>
        <taxon>Mucoromycota</taxon>
        <taxon>Mucoromycotina</taxon>
        <taxon>Mucoromycetes</taxon>
        <taxon>Mucorales</taxon>
        <taxon>Cunninghamellaceae</taxon>
        <taxon>Absidia</taxon>
    </lineage>
</organism>
<dbReference type="GO" id="GO:0046475">
    <property type="term" value="P:glycerophospholipid catabolic process"/>
    <property type="evidence" value="ECO:0007669"/>
    <property type="project" value="TreeGrafter"/>
</dbReference>
<keyword evidence="6" id="KW-0732">Signal</keyword>
<dbReference type="InterPro" id="IPR016035">
    <property type="entry name" value="Acyl_Trfase/lysoPLipase"/>
</dbReference>
<evidence type="ECO:0000256" key="6">
    <source>
        <dbReference type="RuleBase" id="RU362103"/>
    </source>
</evidence>
<dbReference type="SUPFAM" id="SSF52151">
    <property type="entry name" value="FabD/lysophospholipase-like"/>
    <property type="match status" value="1"/>
</dbReference>
<evidence type="ECO:0000256" key="5">
    <source>
        <dbReference type="PROSITE-ProRule" id="PRU00555"/>
    </source>
</evidence>
<accession>A0A1X2J0Z0</accession>
<dbReference type="PROSITE" id="PS51210">
    <property type="entry name" value="PLA2C"/>
    <property type="match status" value="1"/>
</dbReference>
<dbReference type="EMBL" id="MCGE01000001">
    <property type="protein sequence ID" value="ORZ25468.1"/>
    <property type="molecule type" value="Genomic_DNA"/>
</dbReference>
<comment type="caution">
    <text evidence="9">The sequence shown here is derived from an EMBL/GenBank/DDBJ whole genome shotgun (WGS) entry which is preliminary data.</text>
</comment>
<protein>
    <recommendedName>
        <fullName evidence="6">Lysophospholipase</fullName>
        <ecNumber evidence="6">3.1.1.5</ecNumber>
    </recommendedName>
</protein>
<dbReference type="PROSITE" id="PS51257">
    <property type="entry name" value="PROKAR_LIPOPROTEIN"/>
    <property type="match status" value="1"/>
</dbReference>
<keyword evidence="10" id="KW-1185">Reference proteome</keyword>
<keyword evidence="9" id="KW-0808">Transferase</keyword>
<dbReference type="Gene3D" id="3.40.1090.10">
    <property type="entry name" value="Cytosolic phospholipase A2 catalytic domain"/>
    <property type="match status" value="1"/>
</dbReference>
<dbReference type="EC" id="3.1.1.5" evidence="6"/>
<feature type="compositionally biased region" description="Low complexity" evidence="7">
    <location>
        <begin position="651"/>
        <end position="660"/>
    </location>
</feature>
<feature type="signal peptide" evidence="6">
    <location>
        <begin position="1"/>
        <end position="24"/>
    </location>
</feature>
<evidence type="ECO:0000313" key="10">
    <source>
        <dbReference type="Proteomes" id="UP000193560"/>
    </source>
</evidence>
<sequence length="829" mass="93599">MSIFARKWPLVSILTGACFLYAQQTQHTVFLRQHSKTHPSHEKRTTSAIFLPLPNKCRQTFLFSALFPTAVLESSKDLPQVIKTNDNTEDNGIIEQSKANFLELQDQFVRIILTNVPLVEDFQHMNAADLRGALTNLWDTMTMADIIDSIKDVKDTVANPELKQDASVRFGPGLAQEEQDFLRKRMEYQRIAFASFIGVDPLDVEIEDIPIISVASSGGGYRAMLGLTGYLKAMKDSGALDCVTYIAAISGSCWALSLYYSVLTNCDPDILIDHLKLRVGTHIGNVSHVLSLAAASTQNATLLLQGIGQRYLQQSSVSLVDLFGSLIGATLYTRTTVKAYNDPDNDDEDIPKEEILLAKKDMKLSSQRQFFSDGSQPMPIYCVVRQDLEDKFQDKLEKAQDEANNKELTPEQLKELVKNTAATENKADGGDDDDGSHMYQWFEFTAYEFGSDEVDAWIPMWAFGRKFSNGVNTERLPEQRLDSLLGMFGSAFAASVVHFYQEIRSFLPTSSLHMADETIGRYQKSLSIYHPISPAVYPNPFYTFAEKKPSDDQHRDLFTSEPFYSLMDAGMDNNIPFYPLISQRKADIILAVDLSADIQTAPHFERAEGYVKRRGIDGWPVGAGWPKEQISDTIKNIDQEPTELVASLGEQQQQQQQQQQQRDDQENEGKNQSTENNQQQQNDKEMTAVDDMEQPSEMTHISSTSSSNNKQRYALGPCTVFPATTTTTMTTNADTGDDGRRLITLVYFPFIGNDNYDPDFDPQMADFCATWNFMYEPDQVEKVVGLAQANWNDNTDQVRAVFRAVWERKRRLRLRQRDSENSGNLFMYP</sequence>